<accession>A0A0F3MX31</accession>
<organism evidence="1 2">
    <name type="scientific">Rickettsia felis str. Pedreira</name>
    <dbReference type="NCBI Taxonomy" id="1359196"/>
    <lineage>
        <taxon>Bacteria</taxon>
        <taxon>Pseudomonadati</taxon>
        <taxon>Pseudomonadota</taxon>
        <taxon>Alphaproteobacteria</taxon>
        <taxon>Rickettsiales</taxon>
        <taxon>Rickettsiaceae</taxon>
        <taxon>Rickettsieae</taxon>
        <taxon>Rickettsia</taxon>
        <taxon>spotted fever group</taxon>
    </lineage>
</organism>
<proteinExistence type="predicted"/>
<dbReference type="PROSITE" id="PS51273">
    <property type="entry name" value="GATASE_TYPE_1"/>
    <property type="match status" value="1"/>
</dbReference>
<dbReference type="Gene3D" id="3.40.50.880">
    <property type="match status" value="1"/>
</dbReference>
<sequence length="134" mass="15311">MNSPLKEIPKQNFGASHSNMVQEIGGKDRLIDKKELLKVSATTEHGEIEGTESQFGAPIRTFQFHPEMFSSEPKYRIEEVVRDKKIFASFVQSVQTFANKKKLGVNIESKVPKQKSFRAMVSEQRKETPIERGR</sequence>
<dbReference type="EMBL" id="LANQ01000001">
    <property type="protein sequence ID" value="KJV59094.1"/>
    <property type="molecule type" value="Genomic_DNA"/>
</dbReference>
<comment type="caution">
    <text evidence="1">The sequence shown here is derived from an EMBL/GenBank/DDBJ whole genome shotgun (WGS) entry which is preliminary data.</text>
</comment>
<evidence type="ECO:0000313" key="1">
    <source>
        <dbReference type="EMBL" id="KJV59094.1"/>
    </source>
</evidence>
<dbReference type="PATRIC" id="fig|1359196.3.peg.1443"/>
<dbReference type="SUPFAM" id="SSF52317">
    <property type="entry name" value="Class I glutamine amidotransferase-like"/>
    <property type="match status" value="1"/>
</dbReference>
<evidence type="ECO:0000313" key="2">
    <source>
        <dbReference type="Proteomes" id="UP000033475"/>
    </source>
</evidence>
<dbReference type="AlphaFoldDB" id="A0A0F3MX31"/>
<dbReference type="Proteomes" id="UP000033475">
    <property type="component" value="Unassembled WGS sequence"/>
</dbReference>
<dbReference type="GO" id="GO:0016740">
    <property type="term" value="F:transferase activity"/>
    <property type="evidence" value="ECO:0007669"/>
    <property type="project" value="UniProtKB-KW"/>
</dbReference>
<reference evidence="1 2" key="1">
    <citation type="submission" date="2015-01" db="EMBL/GenBank/DDBJ databases">
        <title>Genome Sequencing of Rickettsiales.</title>
        <authorList>
            <person name="Daugherty S.C."/>
            <person name="Su Q."/>
            <person name="Abolude K."/>
            <person name="Beier-Sexton M."/>
            <person name="Carlyon J.A."/>
            <person name="Carter R."/>
            <person name="Day N.P."/>
            <person name="Dumler S.J."/>
            <person name="Dyachenko V."/>
            <person name="Godinez A."/>
            <person name="Kurtti T.J."/>
            <person name="Lichay M."/>
            <person name="Mullins K.E."/>
            <person name="Ott S."/>
            <person name="Pappas-Brown V."/>
            <person name="Paris D.H."/>
            <person name="Patel P."/>
            <person name="Richards A.L."/>
            <person name="Sadzewicz L."/>
            <person name="Sears K."/>
            <person name="Seidman D."/>
            <person name="Sengamalay N."/>
            <person name="Stenos J."/>
            <person name="Tallon L.J."/>
            <person name="Vincent G."/>
            <person name="Fraser C.M."/>
            <person name="Munderloh U."/>
            <person name="Dunning-Hotopp J.C."/>
        </authorList>
    </citation>
    <scope>NUCLEOTIDE SEQUENCE [LARGE SCALE GENOMIC DNA]</scope>
    <source>
        <strain evidence="1 2">Pedreira</strain>
    </source>
</reference>
<gene>
    <name evidence="1" type="ORF">RFEPED_1492</name>
</gene>
<dbReference type="InterPro" id="IPR029062">
    <property type="entry name" value="Class_I_gatase-like"/>
</dbReference>
<protein>
    <submittedName>
        <fullName evidence="1">Putative glutamine amidotransferase</fullName>
    </submittedName>
</protein>
<name>A0A0F3MX31_RICFI</name>
<keyword evidence="1" id="KW-0808">Transferase</keyword>
<keyword evidence="1" id="KW-0315">Glutamine amidotransferase</keyword>